<reference evidence="2" key="2">
    <citation type="submission" date="2022-01" db="EMBL/GenBank/DDBJ databases">
        <authorList>
            <person name="Yamashiro T."/>
            <person name="Shiraishi A."/>
            <person name="Satake H."/>
            <person name="Nakayama K."/>
        </authorList>
    </citation>
    <scope>NUCLEOTIDE SEQUENCE</scope>
</reference>
<comment type="caution">
    <text evidence="2">The sequence shown here is derived from an EMBL/GenBank/DDBJ whole genome shotgun (WGS) entry which is preliminary data.</text>
</comment>
<organism evidence="2 3">
    <name type="scientific">Tanacetum coccineum</name>
    <dbReference type="NCBI Taxonomy" id="301880"/>
    <lineage>
        <taxon>Eukaryota</taxon>
        <taxon>Viridiplantae</taxon>
        <taxon>Streptophyta</taxon>
        <taxon>Embryophyta</taxon>
        <taxon>Tracheophyta</taxon>
        <taxon>Spermatophyta</taxon>
        <taxon>Magnoliopsida</taxon>
        <taxon>eudicotyledons</taxon>
        <taxon>Gunneridae</taxon>
        <taxon>Pentapetalae</taxon>
        <taxon>asterids</taxon>
        <taxon>campanulids</taxon>
        <taxon>Asterales</taxon>
        <taxon>Asteraceae</taxon>
        <taxon>Asteroideae</taxon>
        <taxon>Anthemideae</taxon>
        <taxon>Anthemidinae</taxon>
        <taxon>Tanacetum</taxon>
    </lineage>
</organism>
<gene>
    <name evidence="2" type="ORF">Tco_0922556</name>
</gene>
<evidence type="ECO:0000256" key="1">
    <source>
        <dbReference type="SAM" id="MobiDB-lite"/>
    </source>
</evidence>
<sequence length="146" mass="17012">MQKVKKNMRKINFQKAVAQKFKEYDQNLEALTNITVFEAFEKLSKQESHDNQDPPKDSEGKKIKKQRKDVGQSYPRSSGQKKSPMVHAKDETPAIQPLDQEDENVQNHLNLEWFPKKSGPANAKRRTTWFDLPLKLDIVQNENHIL</sequence>
<keyword evidence="3" id="KW-1185">Reference proteome</keyword>
<accession>A0ABQ5D004</accession>
<name>A0ABQ5D004_9ASTR</name>
<evidence type="ECO:0000313" key="3">
    <source>
        <dbReference type="Proteomes" id="UP001151760"/>
    </source>
</evidence>
<dbReference type="EMBL" id="BQNB010014766">
    <property type="protein sequence ID" value="GJT32137.1"/>
    <property type="molecule type" value="Genomic_DNA"/>
</dbReference>
<dbReference type="Proteomes" id="UP001151760">
    <property type="component" value="Unassembled WGS sequence"/>
</dbReference>
<feature type="compositionally biased region" description="Basic and acidic residues" evidence="1">
    <location>
        <begin position="45"/>
        <end position="61"/>
    </location>
</feature>
<protein>
    <submittedName>
        <fullName evidence="2">Uncharacterized protein</fullName>
    </submittedName>
</protein>
<feature type="region of interest" description="Disordered" evidence="1">
    <location>
        <begin position="45"/>
        <end position="107"/>
    </location>
</feature>
<reference evidence="2" key="1">
    <citation type="journal article" date="2022" name="Int. J. Mol. Sci.">
        <title>Draft Genome of Tanacetum Coccineum: Genomic Comparison of Closely Related Tanacetum-Family Plants.</title>
        <authorList>
            <person name="Yamashiro T."/>
            <person name="Shiraishi A."/>
            <person name="Nakayama K."/>
            <person name="Satake H."/>
        </authorList>
    </citation>
    <scope>NUCLEOTIDE SEQUENCE</scope>
</reference>
<proteinExistence type="predicted"/>
<evidence type="ECO:0000313" key="2">
    <source>
        <dbReference type="EMBL" id="GJT32137.1"/>
    </source>
</evidence>